<evidence type="ECO:0000313" key="3">
    <source>
        <dbReference type="EMBL" id="KAK3679817.1"/>
    </source>
</evidence>
<proteinExistence type="inferred from homology"/>
<dbReference type="Pfam" id="PF13460">
    <property type="entry name" value="NAD_binding_10"/>
    <property type="match status" value="1"/>
</dbReference>
<name>A0AAE1C6B2_9PEZI</name>
<organism evidence="3 4">
    <name type="scientific">Recurvomyces mirabilis</name>
    <dbReference type="NCBI Taxonomy" id="574656"/>
    <lineage>
        <taxon>Eukaryota</taxon>
        <taxon>Fungi</taxon>
        <taxon>Dikarya</taxon>
        <taxon>Ascomycota</taxon>
        <taxon>Pezizomycotina</taxon>
        <taxon>Dothideomycetes</taxon>
        <taxon>Dothideomycetidae</taxon>
        <taxon>Mycosphaerellales</taxon>
        <taxon>Teratosphaeriaceae</taxon>
        <taxon>Recurvomyces</taxon>
    </lineage>
</organism>
<dbReference type="SUPFAM" id="SSF51735">
    <property type="entry name" value="NAD(P)-binding Rossmann-fold domains"/>
    <property type="match status" value="1"/>
</dbReference>
<dbReference type="Proteomes" id="UP001274830">
    <property type="component" value="Unassembled WGS sequence"/>
</dbReference>
<protein>
    <recommendedName>
        <fullName evidence="2">NAD(P)-binding domain-containing protein</fullName>
    </recommendedName>
</protein>
<dbReference type="EMBL" id="JAUTXT010000001">
    <property type="protein sequence ID" value="KAK3679817.1"/>
    <property type="molecule type" value="Genomic_DNA"/>
</dbReference>
<dbReference type="Gene3D" id="3.40.50.720">
    <property type="entry name" value="NAD(P)-binding Rossmann-like Domain"/>
    <property type="match status" value="1"/>
</dbReference>
<sequence>MPTYALLGATGGTGSAILRYLLEVPLPNLKLKILVRSKSKLLKTFPDLEKTSPFGVEVFEGTPDDNASLQNCLEGAQVVFMCIATNESKPTTTICYDVTAAIITALEALRAKSGSAFTRPTILQLRSANLNKIATEGYAFIGAAVRFCLYYVYSDLEKGCVLLEGKTKEDPSLLEYVFVDPPGLHDANGTKRTGHELLVDKAGEQNLMYGDLGAGFCEIAERRDEYKGKAVMVSATGEVDLTMGVLVGFVGTGLKSRIWG</sequence>
<dbReference type="PANTHER" id="PTHR43355:SF2">
    <property type="entry name" value="FLAVIN REDUCTASE (NADPH)"/>
    <property type="match status" value="1"/>
</dbReference>
<gene>
    <name evidence="3" type="ORF">LTR78_000193</name>
</gene>
<dbReference type="InterPro" id="IPR016040">
    <property type="entry name" value="NAD(P)-bd_dom"/>
</dbReference>
<dbReference type="InterPro" id="IPR051606">
    <property type="entry name" value="Polyketide_Oxido-like"/>
</dbReference>
<evidence type="ECO:0000256" key="1">
    <source>
        <dbReference type="ARBA" id="ARBA00038376"/>
    </source>
</evidence>
<feature type="domain" description="NAD(P)-binding" evidence="2">
    <location>
        <begin position="8"/>
        <end position="190"/>
    </location>
</feature>
<reference evidence="3" key="1">
    <citation type="submission" date="2023-07" db="EMBL/GenBank/DDBJ databases">
        <title>Black Yeasts Isolated from many extreme environments.</title>
        <authorList>
            <person name="Coleine C."/>
            <person name="Stajich J.E."/>
            <person name="Selbmann L."/>
        </authorList>
    </citation>
    <scope>NUCLEOTIDE SEQUENCE</scope>
    <source>
        <strain evidence="3">CCFEE 5485</strain>
    </source>
</reference>
<comment type="caution">
    <text evidence="3">The sequence shown here is derived from an EMBL/GenBank/DDBJ whole genome shotgun (WGS) entry which is preliminary data.</text>
</comment>
<evidence type="ECO:0000313" key="4">
    <source>
        <dbReference type="Proteomes" id="UP001274830"/>
    </source>
</evidence>
<dbReference type="AlphaFoldDB" id="A0AAE1C6B2"/>
<keyword evidence="4" id="KW-1185">Reference proteome</keyword>
<accession>A0AAE1C6B2</accession>
<comment type="similarity">
    <text evidence="1">Belongs to the avfA family.</text>
</comment>
<dbReference type="PANTHER" id="PTHR43355">
    <property type="entry name" value="FLAVIN REDUCTASE (NADPH)"/>
    <property type="match status" value="1"/>
</dbReference>
<dbReference type="InterPro" id="IPR036291">
    <property type="entry name" value="NAD(P)-bd_dom_sf"/>
</dbReference>
<evidence type="ECO:0000259" key="2">
    <source>
        <dbReference type="Pfam" id="PF13460"/>
    </source>
</evidence>
<dbReference type="GO" id="GO:0016646">
    <property type="term" value="F:oxidoreductase activity, acting on the CH-NH group of donors, NAD or NADP as acceptor"/>
    <property type="evidence" value="ECO:0007669"/>
    <property type="project" value="TreeGrafter"/>
</dbReference>